<protein>
    <recommendedName>
        <fullName evidence="1">DUF5723 domain-containing protein</fullName>
    </recommendedName>
</protein>
<dbReference type="KEGG" id="tje:TJEJU_3452"/>
<dbReference type="InterPro" id="IPR043781">
    <property type="entry name" value="DUF5723"/>
</dbReference>
<gene>
    <name evidence="2" type="ORF">TJEJU_3452</name>
</gene>
<feature type="domain" description="DUF5723" evidence="1">
    <location>
        <begin position="38"/>
        <end position="432"/>
    </location>
</feature>
<evidence type="ECO:0000259" key="1">
    <source>
        <dbReference type="Pfam" id="PF18990"/>
    </source>
</evidence>
<dbReference type="RefSeq" id="WP_095074061.1">
    <property type="nucleotide sequence ID" value="NZ_LT899436.1"/>
</dbReference>
<evidence type="ECO:0000313" key="2">
    <source>
        <dbReference type="EMBL" id="SNR17096.1"/>
    </source>
</evidence>
<dbReference type="Pfam" id="PF18990">
    <property type="entry name" value="DUF5723"/>
    <property type="match status" value="1"/>
</dbReference>
<dbReference type="EMBL" id="LT899436">
    <property type="protein sequence ID" value="SNR17096.1"/>
    <property type="molecule type" value="Genomic_DNA"/>
</dbReference>
<organism evidence="2 3">
    <name type="scientific">Tenacibaculum jejuense</name>
    <dbReference type="NCBI Taxonomy" id="584609"/>
    <lineage>
        <taxon>Bacteria</taxon>
        <taxon>Pseudomonadati</taxon>
        <taxon>Bacteroidota</taxon>
        <taxon>Flavobacteriia</taxon>
        <taxon>Flavobacteriales</taxon>
        <taxon>Flavobacteriaceae</taxon>
        <taxon>Tenacibaculum</taxon>
    </lineage>
</organism>
<proteinExistence type="predicted"/>
<dbReference type="OrthoDB" id="975426at2"/>
<keyword evidence="3" id="KW-1185">Reference proteome</keyword>
<evidence type="ECO:0000313" key="3">
    <source>
        <dbReference type="Proteomes" id="UP000215214"/>
    </source>
</evidence>
<accession>A0A238UDK2</accession>
<name>A0A238UDK2_9FLAO</name>
<sequence>MKKIFILFFLTFSGLIFAQNKQVLYGFDNIPQGLLLNPGAKTDYKYHVGVPVLSGISASVSTSGFTIADLFREDNVDFTTKFNNVINNLDNNDYAYINSQVEVINAGYKLNKRDYLSVGYYTEFDAFLKIPKEFLELIKDGNAPFINRNFLFSNLATKADVLGVIHAGITRKFNEKFTAGARLKIYSGALNVTSTGNTGSFTTRLGTTSLYQHSLTNLNVNAYSSGLYNENDEFDLTADDITGNIFLGSNLGLGFDIGFTYAIDDQTEISASLLDVGFISYSNKVRNGNVEGDYTFSGIEFLFDNSNPDYWRNLNDEINARIPRNENRESYAVMRPLKLNFGGRYSFGKSRREENCSDMTYNDYYDNALGGQIFSVLTPIGPRFALTGFYERKFSKRLNTRITYTVDDFSNSNIGLGISANIWKINVYTAVDNVLQLTDLAASNSASFQFGINFISR</sequence>
<dbReference type="AlphaFoldDB" id="A0A238UDK2"/>
<reference evidence="2 3" key="1">
    <citation type="submission" date="2017-07" db="EMBL/GenBank/DDBJ databases">
        <authorList>
            <person name="Sun Z.S."/>
            <person name="Albrecht U."/>
            <person name="Echele G."/>
            <person name="Lee C.C."/>
        </authorList>
    </citation>
    <scope>NUCLEOTIDE SEQUENCE [LARGE SCALE GENOMIC DNA]</scope>
    <source>
        <strain evidence="3">type strain: KCTC 22618</strain>
    </source>
</reference>
<dbReference type="Proteomes" id="UP000215214">
    <property type="component" value="Chromosome TJEJU"/>
</dbReference>